<comment type="catalytic activity">
    <reaction evidence="5 7">
        <text>AMP + ATP = 2 ADP</text>
        <dbReference type="Rhea" id="RHEA:12973"/>
        <dbReference type="ChEBI" id="CHEBI:30616"/>
        <dbReference type="ChEBI" id="CHEBI:456215"/>
        <dbReference type="ChEBI" id="CHEBI:456216"/>
        <dbReference type="EC" id="2.7.4.3"/>
    </reaction>
</comment>
<protein>
    <recommendedName>
        <fullName evidence="5 7">Adenylate kinase</fullName>
        <shortName evidence="5">AK</shortName>
        <ecNumber evidence="5 7">2.7.4.3</ecNumber>
    </recommendedName>
    <alternativeName>
        <fullName evidence="5">ATP-AMP transphosphorylase</fullName>
    </alternativeName>
    <alternativeName>
        <fullName evidence="5">ATP:AMP phosphotransferase</fullName>
    </alternativeName>
    <alternativeName>
        <fullName evidence="5">Adenylate monophosphate kinase</fullName>
    </alternativeName>
</protein>
<name>A0A2H0U9J4_9BACT</name>
<dbReference type="AlphaFoldDB" id="A0A2H0U9J4"/>
<feature type="region of interest" description="NMP" evidence="5">
    <location>
        <begin position="36"/>
        <end position="65"/>
    </location>
</feature>
<keyword evidence="5 7" id="KW-0067">ATP-binding</keyword>
<comment type="function">
    <text evidence="5">Catalyzes the reversible transfer of the terminal phosphate group between ATP and AMP. Plays an important role in cellular energy homeostasis and in adenine nucleotide metabolism.</text>
</comment>
<dbReference type="InterPro" id="IPR027417">
    <property type="entry name" value="P-loop_NTPase"/>
</dbReference>
<evidence type="ECO:0000256" key="1">
    <source>
        <dbReference type="ARBA" id="ARBA00022679"/>
    </source>
</evidence>
<evidence type="ECO:0000256" key="3">
    <source>
        <dbReference type="ARBA" id="ARBA00022741"/>
    </source>
</evidence>
<comment type="similarity">
    <text evidence="5 6">Belongs to the adenylate kinase family.</text>
</comment>
<dbReference type="GO" id="GO:0004017">
    <property type="term" value="F:AMP kinase activity"/>
    <property type="evidence" value="ECO:0007669"/>
    <property type="project" value="UniProtKB-UniRule"/>
</dbReference>
<dbReference type="CDD" id="cd01428">
    <property type="entry name" value="ADK"/>
    <property type="match status" value="1"/>
</dbReference>
<dbReference type="PANTHER" id="PTHR23359">
    <property type="entry name" value="NUCLEOTIDE KINASE"/>
    <property type="match status" value="1"/>
</dbReference>
<keyword evidence="2 5" id="KW-0545">Nucleotide biosynthesis</keyword>
<evidence type="ECO:0000256" key="5">
    <source>
        <dbReference type="HAMAP-Rule" id="MF_00235"/>
    </source>
</evidence>
<feature type="binding site" evidence="5">
    <location>
        <begin position="91"/>
        <end position="94"/>
    </location>
    <ligand>
        <name>AMP</name>
        <dbReference type="ChEBI" id="CHEBI:456215"/>
    </ligand>
</feature>
<dbReference type="Proteomes" id="UP000230179">
    <property type="component" value="Unassembled WGS sequence"/>
</dbReference>
<comment type="subcellular location">
    <subcellularLocation>
        <location evidence="5 7">Cytoplasm</location>
    </subcellularLocation>
</comment>
<dbReference type="GO" id="GO:0005524">
    <property type="term" value="F:ATP binding"/>
    <property type="evidence" value="ECO:0007669"/>
    <property type="project" value="UniProtKB-UniRule"/>
</dbReference>
<dbReference type="Gene3D" id="3.40.50.300">
    <property type="entry name" value="P-loop containing nucleotide triphosphate hydrolases"/>
    <property type="match status" value="1"/>
</dbReference>
<keyword evidence="5" id="KW-0963">Cytoplasm</keyword>
<feature type="binding site" evidence="5">
    <location>
        <position position="178"/>
    </location>
    <ligand>
        <name>ATP</name>
        <dbReference type="ChEBI" id="CHEBI:30616"/>
    </ligand>
</feature>
<proteinExistence type="inferred from homology"/>
<evidence type="ECO:0000256" key="2">
    <source>
        <dbReference type="ARBA" id="ARBA00022727"/>
    </source>
</evidence>
<keyword evidence="4 5" id="KW-0418">Kinase</keyword>
<dbReference type="SUPFAM" id="SSF52540">
    <property type="entry name" value="P-loop containing nucleoside triphosphate hydrolases"/>
    <property type="match status" value="1"/>
</dbReference>
<evidence type="ECO:0000256" key="4">
    <source>
        <dbReference type="ARBA" id="ARBA00022777"/>
    </source>
</evidence>
<comment type="subunit">
    <text evidence="5 7">Monomer.</text>
</comment>
<feature type="binding site" evidence="5">
    <location>
        <position position="138"/>
    </location>
    <ligand>
        <name>AMP</name>
        <dbReference type="ChEBI" id="CHEBI:456215"/>
    </ligand>
</feature>
<evidence type="ECO:0000313" key="8">
    <source>
        <dbReference type="EMBL" id="PIR83062.1"/>
    </source>
</evidence>
<dbReference type="HAMAP" id="MF_00235">
    <property type="entry name" value="Adenylate_kinase_Adk"/>
    <property type="match status" value="1"/>
</dbReference>
<feature type="binding site" evidence="5">
    <location>
        <position position="132"/>
    </location>
    <ligand>
        <name>ATP</name>
        <dbReference type="ChEBI" id="CHEBI:30616"/>
    </ligand>
</feature>
<feature type="binding site" evidence="5">
    <location>
        <begin position="16"/>
        <end position="21"/>
    </location>
    <ligand>
        <name>ATP</name>
        <dbReference type="ChEBI" id="CHEBI:30616"/>
    </ligand>
</feature>
<dbReference type="GO" id="GO:0005737">
    <property type="term" value="C:cytoplasm"/>
    <property type="evidence" value="ECO:0007669"/>
    <property type="project" value="UniProtKB-SubCell"/>
</dbReference>
<evidence type="ECO:0000256" key="7">
    <source>
        <dbReference type="RuleBase" id="RU003331"/>
    </source>
</evidence>
<dbReference type="Pfam" id="PF00406">
    <property type="entry name" value="ADK"/>
    <property type="match status" value="1"/>
</dbReference>
<accession>A0A2H0U9J4</accession>
<comment type="pathway">
    <text evidence="5">Purine metabolism; AMP biosynthesis via salvage pathway; AMP from ADP: step 1/1.</text>
</comment>
<comment type="caution">
    <text evidence="5">Lacks conserved residue(s) required for the propagation of feature annotation.</text>
</comment>
<feature type="binding site" evidence="5">
    <location>
        <position position="150"/>
    </location>
    <ligand>
        <name>AMP</name>
        <dbReference type="ChEBI" id="CHEBI:456215"/>
    </ligand>
</feature>
<comment type="caution">
    <text evidence="8">The sequence shown here is derived from an EMBL/GenBank/DDBJ whole genome shotgun (WGS) entry which is preliminary data.</text>
</comment>
<dbReference type="PRINTS" id="PR00094">
    <property type="entry name" value="ADENYLTKNASE"/>
</dbReference>
<dbReference type="UniPathway" id="UPA00588">
    <property type="reaction ID" value="UER00649"/>
</dbReference>
<evidence type="ECO:0000256" key="6">
    <source>
        <dbReference type="RuleBase" id="RU003330"/>
    </source>
</evidence>
<keyword evidence="3 5" id="KW-0547">Nucleotide-binding</keyword>
<feature type="binding site" evidence="5">
    <location>
        <position position="37"/>
    </location>
    <ligand>
        <name>AMP</name>
        <dbReference type="ChEBI" id="CHEBI:456215"/>
    </ligand>
</feature>
<dbReference type="InterPro" id="IPR000850">
    <property type="entry name" value="Adenylat/UMP-CMP_kin"/>
</dbReference>
<dbReference type="GO" id="GO:0044209">
    <property type="term" value="P:AMP salvage"/>
    <property type="evidence" value="ECO:0007669"/>
    <property type="project" value="UniProtKB-UniRule"/>
</dbReference>
<sequence>MTDTRSRNVLFVGRPGSGKGTQSRLLAESLGCKRFSSGEHLKALIDAGGPLSERIRRDYDRGQLSPDWLASYFFKEAVIHLAPEESFVCEGFPRSLPQAHIADEILTWLDRSYVLLNLVVGEEEALRRQLHRAATEHRPDSDDEEKIRARFEVYQNRIEPLIAFFKEKGTLLEINGEQTPAAIAEDIRAALKIA</sequence>
<evidence type="ECO:0000313" key="9">
    <source>
        <dbReference type="Proteomes" id="UP000230179"/>
    </source>
</evidence>
<reference evidence="9" key="1">
    <citation type="submission" date="2017-09" db="EMBL/GenBank/DDBJ databases">
        <title>Depth-based differentiation of microbial function through sediment-hosted aquifers and enrichment of novel symbionts in the deep terrestrial subsurface.</title>
        <authorList>
            <person name="Probst A.J."/>
            <person name="Ladd B."/>
            <person name="Jarett J.K."/>
            <person name="Geller-Mcgrath D.E."/>
            <person name="Sieber C.M.K."/>
            <person name="Emerson J.B."/>
            <person name="Anantharaman K."/>
            <person name="Thomas B.C."/>
            <person name="Malmstrom R."/>
            <person name="Stieglmeier M."/>
            <person name="Klingl A."/>
            <person name="Woyke T."/>
            <person name="Ryan C.M."/>
            <person name="Banfield J.F."/>
        </authorList>
    </citation>
    <scope>NUCLEOTIDE SEQUENCE [LARGE SCALE GENOMIC DNA]</scope>
</reference>
<dbReference type="EMBL" id="PFBL01000021">
    <property type="protein sequence ID" value="PIR83062.1"/>
    <property type="molecule type" value="Genomic_DNA"/>
</dbReference>
<gene>
    <name evidence="5" type="primary">adk</name>
    <name evidence="8" type="ORF">COU19_02760</name>
</gene>
<keyword evidence="1 5" id="KW-0808">Transferase</keyword>
<organism evidence="8 9">
    <name type="scientific">Candidatus Kaiserbacteria bacterium CG10_big_fil_rev_8_21_14_0_10_56_12</name>
    <dbReference type="NCBI Taxonomy" id="1974611"/>
    <lineage>
        <taxon>Bacteria</taxon>
        <taxon>Candidatus Kaiseribacteriota</taxon>
    </lineage>
</organism>
<feature type="binding site" evidence="5">
    <location>
        <position position="98"/>
    </location>
    <ligand>
        <name>AMP</name>
        <dbReference type="ChEBI" id="CHEBI:456215"/>
    </ligand>
</feature>
<comment type="domain">
    <text evidence="5">Consists of three domains, a large central CORE domain and two small peripheral domains, NMPbind and LID, which undergo movements during catalysis. The LID domain closes over the site of phosphoryl transfer upon ATP binding. Assembling and dissambling the active center during each catalytic cycle provides an effective means to prevent ATP hydrolysis.</text>
</comment>
<dbReference type="EC" id="2.7.4.3" evidence="5 7"/>